<feature type="compositionally biased region" description="Low complexity" evidence="2">
    <location>
        <begin position="422"/>
        <end position="435"/>
    </location>
</feature>
<feature type="compositionally biased region" description="Basic and acidic residues" evidence="2">
    <location>
        <begin position="1086"/>
        <end position="1100"/>
    </location>
</feature>
<feature type="compositionally biased region" description="Polar residues" evidence="2">
    <location>
        <begin position="343"/>
        <end position="352"/>
    </location>
</feature>
<feature type="coiled-coil region" evidence="1">
    <location>
        <begin position="95"/>
        <end position="122"/>
    </location>
</feature>
<feature type="compositionally biased region" description="Low complexity" evidence="2">
    <location>
        <begin position="520"/>
        <end position="529"/>
    </location>
</feature>
<reference evidence="3 4" key="1">
    <citation type="submission" date="2023-08" db="EMBL/GenBank/DDBJ databases">
        <title>Black Yeasts Isolated from many extreme environments.</title>
        <authorList>
            <person name="Coleine C."/>
            <person name="Stajich J.E."/>
            <person name="Selbmann L."/>
        </authorList>
    </citation>
    <scope>NUCLEOTIDE SEQUENCE [LARGE SCALE GENOMIC DNA]</scope>
    <source>
        <strain evidence="3 4">CCFEE 5935</strain>
    </source>
</reference>
<feature type="compositionally biased region" description="Low complexity" evidence="2">
    <location>
        <begin position="469"/>
        <end position="485"/>
    </location>
</feature>
<evidence type="ECO:0000256" key="2">
    <source>
        <dbReference type="SAM" id="MobiDB-lite"/>
    </source>
</evidence>
<feature type="compositionally biased region" description="Low complexity" evidence="2">
    <location>
        <begin position="727"/>
        <end position="742"/>
    </location>
</feature>
<feature type="compositionally biased region" description="Polar residues" evidence="2">
    <location>
        <begin position="586"/>
        <end position="596"/>
    </location>
</feature>
<dbReference type="GeneID" id="89929318"/>
<sequence>MVDSDLASGIDDSFEVILGRTSGRRNKREDGHHFNDRRSGHWTVSDRSALGSDIDDSSDIFNFAGRRPDGHHRARTVPTRDHHISGSVLDRFAKANAADRKKERERKELEALAEEFTDIDEDQDFVREKRSEAKFYVPRIDAHRGIRIKGRDGRSEIVREPSLPPMSPPKKVTEPPVQKKMKVPRPEPARAPSPKTSVRSGSVASSRSDASNVVRIVGKDGREAFMPLPAGLGGFSTTGSETRQVQPPPQMREKDAEKERARRDAKAAKAAKEIRQEMELEEMMKSSAHRRSIVSGRSSRSSKSGSKSGSSRAPSERHEAVQKMTTAASSRTSVAEADFANANDYQKPSSPVAQKKHKKQNPKDPGPAEQPPKQSQKRQPKQPAGDKQSAAPKNASPAKQSRHLRPQSPAGWEEAPKEDINPPSSVSSKPRSASHPDQRPQFSPHQRVEHTVPPQPASPQLAWQPGKVRSASPPRSRQPSRAASPTLSQVRWAVPGERVEQTIPPPTFQPRNDWSPPPARSRAASPKPSQVRWATPRGFSAGLSGREGSTGFQAVGQVTYEPFQAYVESQRSYSSPNAHGNPPAERQQSLRQNYTDAETAHQPPVELKHPSPVRSEHSVAEALTRAYERDPSILDPSIYNNSFRAAKVERAASVAHAKAEQTAHSASVGYSISVKREKSSSAGVFAPPRSTSVYQDDYADPVHSSNLIHRSPHPNDRQPLGNDAGNSSSGTSSGTPPSGSGTPSPPFMHGALQPSSAASFPRRPGPYMSSPLANAAYVRNAGVSSHGSFKHSPGHASSRVNMDMQRSYIGPVRVRSLHRAGGHDSQGSNERRTGPQPHESPAGFGQPPTGSAIQIDDQLWGSGTPEGFMPMGSGVVSPRQSPTPAPEQRLGYDASPSFAQRPPYPVSPNLQPLSPRVHPGYGSPAHQTARQSPPRKGQEQDYTASQLQRVPSININRSPAHQEQPQTVFAGRGWISPHPLSVASSDSWDQPESTIRVPAGHPALRDKYNGGGDPMNMTYSEYQAWQKRSSVAIEHVEDRGPRQQYGEEQFQHEGTQDVGSEGHPPPRRVEEQRRERSTSRAMGRVESSHRRVSAEDRHYDQQQAQDPATVASEHSDGKVRLRMAWDRDDELDGLF</sequence>
<dbReference type="Proteomes" id="UP001337655">
    <property type="component" value="Unassembled WGS sequence"/>
</dbReference>
<comment type="caution">
    <text evidence="3">The sequence shown here is derived from an EMBL/GenBank/DDBJ whole genome shotgun (WGS) entry which is preliminary data.</text>
</comment>
<feature type="region of interest" description="Disordered" evidence="2">
    <location>
        <begin position="148"/>
        <end position="550"/>
    </location>
</feature>
<feature type="compositionally biased region" description="Basic and acidic residues" evidence="2">
    <location>
        <begin position="251"/>
        <end position="284"/>
    </location>
</feature>
<gene>
    <name evidence="3" type="ORF">LTR77_007984</name>
</gene>
<proteinExistence type="predicted"/>
<feature type="region of interest" description="Disordered" evidence="2">
    <location>
        <begin position="980"/>
        <end position="1017"/>
    </location>
</feature>
<feature type="compositionally biased region" description="Low complexity" evidence="2">
    <location>
        <begin position="295"/>
        <end position="312"/>
    </location>
</feature>
<feature type="region of interest" description="Disordered" evidence="2">
    <location>
        <begin position="569"/>
        <end position="622"/>
    </location>
</feature>
<feature type="compositionally biased region" description="Basic and acidic residues" evidence="2">
    <location>
        <begin position="1113"/>
        <end position="1126"/>
    </location>
</feature>
<protein>
    <submittedName>
        <fullName evidence="3">Uncharacterized protein</fullName>
    </submittedName>
</protein>
<feature type="region of interest" description="Disordered" evidence="2">
    <location>
        <begin position="817"/>
        <end position="964"/>
    </location>
</feature>
<feature type="region of interest" description="Disordered" evidence="2">
    <location>
        <begin position="1032"/>
        <end position="1135"/>
    </location>
</feature>
<name>A0AAV9P1Y9_9PEZI</name>
<accession>A0AAV9P1Y9</accession>
<feature type="compositionally biased region" description="Polar residues" evidence="2">
    <location>
        <begin position="982"/>
        <end position="993"/>
    </location>
</feature>
<feature type="compositionally biased region" description="Low complexity" evidence="2">
    <location>
        <begin position="197"/>
        <end position="215"/>
    </location>
</feature>
<dbReference type="AlphaFoldDB" id="A0AAV9P1Y9"/>
<feature type="compositionally biased region" description="Basic and acidic residues" evidence="2">
    <location>
        <begin position="606"/>
        <end position="619"/>
    </location>
</feature>
<evidence type="ECO:0000256" key="1">
    <source>
        <dbReference type="SAM" id="Coils"/>
    </source>
</evidence>
<feature type="compositionally biased region" description="Polar residues" evidence="2">
    <location>
        <begin position="940"/>
        <end position="964"/>
    </location>
</feature>
<evidence type="ECO:0000313" key="4">
    <source>
        <dbReference type="Proteomes" id="UP001337655"/>
    </source>
</evidence>
<dbReference type="RefSeq" id="XP_064656323.1">
    <property type="nucleotide sequence ID" value="XM_064805218.1"/>
</dbReference>
<feature type="region of interest" description="Disordered" evidence="2">
    <location>
        <begin position="656"/>
        <end position="770"/>
    </location>
</feature>
<feature type="compositionally biased region" description="Basic and acidic residues" evidence="2">
    <location>
        <begin position="1067"/>
        <end position="1078"/>
    </location>
</feature>
<evidence type="ECO:0000313" key="3">
    <source>
        <dbReference type="EMBL" id="KAK5166441.1"/>
    </source>
</evidence>
<organism evidence="3 4">
    <name type="scientific">Saxophila tyrrhenica</name>
    <dbReference type="NCBI Taxonomy" id="1690608"/>
    <lineage>
        <taxon>Eukaryota</taxon>
        <taxon>Fungi</taxon>
        <taxon>Dikarya</taxon>
        <taxon>Ascomycota</taxon>
        <taxon>Pezizomycotina</taxon>
        <taxon>Dothideomycetes</taxon>
        <taxon>Dothideomycetidae</taxon>
        <taxon>Mycosphaerellales</taxon>
        <taxon>Extremaceae</taxon>
        <taxon>Saxophila</taxon>
    </lineage>
</organism>
<keyword evidence="4" id="KW-1185">Reference proteome</keyword>
<feature type="compositionally biased region" description="Polar residues" evidence="2">
    <location>
        <begin position="323"/>
        <end position="333"/>
    </location>
</feature>
<keyword evidence="1" id="KW-0175">Coiled coil</keyword>
<feature type="compositionally biased region" description="Basic and acidic residues" evidence="2">
    <location>
        <begin position="148"/>
        <end position="159"/>
    </location>
</feature>
<feature type="compositionally biased region" description="Polar residues" evidence="2">
    <location>
        <begin position="569"/>
        <end position="578"/>
    </location>
</feature>
<dbReference type="EMBL" id="JAVRRT010000013">
    <property type="protein sequence ID" value="KAK5166441.1"/>
    <property type="molecule type" value="Genomic_DNA"/>
</dbReference>